<proteinExistence type="predicted"/>
<evidence type="ECO:0000313" key="3">
    <source>
        <dbReference type="Proteomes" id="UP000249590"/>
    </source>
</evidence>
<reference evidence="2 3" key="1">
    <citation type="submission" date="2018-05" db="EMBL/GenBank/DDBJ databases">
        <title>Acuticoccus sediminis sp. nov., isolated from deep-sea sediment of Indian Ocean.</title>
        <authorList>
            <person name="Liu X."/>
            <person name="Lai Q."/>
            <person name="Du Y."/>
            <person name="Sun F."/>
            <person name="Zhang X."/>
            <person name="Wang S."/>
            <person name="Shao Z."/>
        </authorList>
    </citation>
    <scope>NUCLEOTIDE SEQUENCE [LARGE SCALE GENOMIC DNA]</scope>
    <source>
        <strain evidence="2 3">PTG4-2</strain>
    </source>
</reference>
<organism evidence="2 3">
    <name type="scientific">Acuticoccus sediminis</name>
    <dbReference type="NCBI Taxonomy" id="2184697"/>
    <lineage>
        <taxon>Bacteria</taxon>
        <taxon>Pseudomonadati</taxon>
        <taxon>Pseudomonadota</taxon>
        <taxon>Alphaproteobacteria</taxon>
        <taxon>Hyphomicrobiales</taxon>
        <taxon>Amorphaceae</taxon>
        <taxon>Acuticoccus</taxon>
    </lineage>
</organism>
<gene>
    <name evidence="2" type="ORF">DLJ53_03055</name>
</gene>
<evidence type="ECO:0000256" key="1">
    <source>
        <dbReference type="SAM" id="MobiDB-lite"/>
    </source>
</evidence>
<comment type="caution">
    <text evidence="2">The sequence shown here is derived from an EMBL/GenBank/DDBJ whole genome shotgun (WGS) entry which is preliminary data.</text>
</comment>
<dbReference type="RefSeq" id="WP_111344017.1">
    <property type="nucleotide sequence ID" value="NZ_JAIWKD010000001.1"/>
</dbReference>
<sequence>MPEHPAGDAPAPVPAHDQADDHLDALLDEALEESFPASDPVALSPRDSVAPKDRKSRDE</sequence>
<evidence type="ECO:0000313" key="2">
    <source>
        <dbReference type="EMBL" id="RAI03494.1"/>
    </source>
</evidence>
<accession>A0A8B2P0J7</accession>
<protein>
    <submittedName>
        <fullName evidence="2">Uncharacterized protein</fullName>
    </submittedName>
</protein>
<dbReference type="Proteomes" id="UP000249590">
    <property type="component" value="Unassembled WGS sequence"/>
</dbReference>
<name>A0A8B2P0J7_9HYPH</name>
<keyword evidence="3" id="KW-1185">Reference proteome</keyword>
<dbReference type="EMBL" id="QHHQ01000001">
    <property type="protein sequence ID" value="RAI03494.1"/>
    <property type="molecule type" value="Genomic_DNA"/>
</dbReference>
<feature type="region of interest" description="Disordered" evidence="1">
    <location>
        <begin position="1"/>
        <end position="59"/>
    </location>
</feature>
<dbReference type="AlphaFoldDB" id="A0A8B2P0J7"/>
<feature type="compositionally biased region" description="Basic and acidic residues" evidence="1">
    <location>
        <begin position="49"/>
        <end position="59"/>
    </location>
</feature>